<evidence type="ECO:0000259" key="2">
    <source>
        <dbReference type="Pfam" id="PF03413"/>
    </source>
</evidence>
<evidence type="ECO:0000313" key="4">
    <source>
        <dbReference type="Proteomes" id="UP001230496"/>
    </source>
</evidence>
<dbReference type="Pfam" id="PF03413">
    <property type="entry name" value="PepSY"/>
    <property type="match status" value="1"/>
</dbReference>
<proteinExistence type="predicted"/>
<evidence type="ECO:0000313" key="3">
    <source>
        <dbReference type="EMBL" id="WMN12773.1"/>
    </source>
</evidence>
<keyword evidence="1" id="KW-1133">Transmembrane helix</keyword>
<reference evidence="3 4" key="1">
    <citation type="submission" date="2023-08" db="EMBL/GenBank/DDBJ databases">
        <title>Comparative genomics and taxonomic characterization of three novel marine species of genus Marivirga.</title>
        <authorList>
            <person name="Muhammad N."/>
            <person name="Kim S.-G."/>
        </authorList>
    </citation>
    <scope>NUCLEOTIDE SEQUENCE [LARGE SCALE GENOMIC DNA]</scope>
    <source>
        <strain evidence="3 4">BDSF4-3</strain>
    </source>
</reference>
<feature type="transmembrane region" description="Helical" evidence="1">
    <location>
        <begin position="12"/>
        <end position="36"/>
    </location>
</feature>
<dbReference type="AlphaFoldDB" id="A0AA51NCU7"/>
<organism evidence="3 4">
    <name type="scientific">Marivirga salinarum</name>
    <dbReference type="NCBI Taxonomy" id="3059078"/>
    <lineage>
        <taxon>Bacteria</taxon>
        <taxon>Pseudomonadati</taxon>
        <taxon>Bacteroidota</taxon>
        <taxon>Cytophagia</taxon>
        <taxon>Cytophagales</taxon>
        <taxon>Marivirgaceae</taxon>
        <taxon>Marivirga</taxon>
    </lineage>
</organism>
<feature type="transmembrane region" description="Helical" evidence="1">
    <location>
        <begin position="199"/>
        <end position="222"/>
    </location>
</feature>
<dbReference type="InterPro" id="IPR025711">
    <property type="entry name" value="PepSY"/>
</dbReference>
<dbReference type="RefSeq" id="WP_308351057.1">
    <property type="nucleotide sequence ID" value="NZ_CP129971.1"/>
</dbReference>
<accession>A0AA51NCU7</accession>
<feature type="domain" description="PepSY" evidence="2">
    <location>
        <begin position="103"/>
        <end position="167"/>
    </location>
</feature>
<dbReference type="Pfam" id="PF03929">
    <property type="entry name" value="PepSY_TM"/>
    <property type="match status" value="1"/>
</dbReference>
<keyword evidence="1" id="KW-0472">Membrane</keyword>
<dbReference type="Proteomes" id="UP001230496">
    <property type="component" value="Chromosome"/>
</dbReference>
<protein>
    <submittedName>
        <fullName evidence="3">PepSY domain-containing protein</fullName>
    </submittedName>
</protein>
<sequence>MRKNNKYYIRKTHRYLGVIIGIQFLFWTISGLYFTWTDLDEIHGDHFLKEVPGQKTVNSQSLNVLSDSMEIHSMELKFLNDEAYYWVNDSVLIHAESGKPKTKITEEEAKSIARNRIKGEYQIENVNFLTETGAHHEFRGRKLPVWQIEFEGAESLKVYIDVQNGDFQTLRHRDWRWFDFLWMTHTMDYQTRDDFNNTLIRAFSVFGLLTVCSGFLLFFVTIKTKRKKKAKKSRKKH</sequence>
<keyword evidence="1" id="KW-0812">Transmembrane</keyword>
<evidence type="ECO:0000256" key="1">
    <source>
        <dbReference type="SAM" id="Phobius"/>
    </source>
</evidence>
<keyword evidence="4" id="KW-1185">Reference proteome</keyword>
<name>A0AA51NCU7_9BACT</name>
<dbReference type="InterPro" id="IPR005625">
    <property type="entry name" value="PepSY-ass_TM"/>
</dbReference>
<dbReference type="EMBL" id="CP129971">
    <property type="protein sequence ID" value="WMN12773.1"/>
    <property type="molecule type" value="Genomic_DNA"/>
</dbReference>
<dbReference type="KEGG" id="msaa:QYS49_34580"/>
<gene>
    <name evidence="3" type="ORF">QYS49_34580</name>
</gene>